<accession>A0A0B1TDT5</accession>
<dbReference type="AlphaFoldDB" id="A0A0B1TDT5"/>
<evidence type="ECO:0000256" key="2">
    <source>
        <dbReference type="ARBA" id="ARBA00022793"/>
    </source>
</evidence>
<proteinExistence type="inferred from homology"/>
<protein>
    <recommendedName>
        <fullName evidence="8">Pyridoxal-dependent decarboxylase domain protein</fullName>
    </recommendedName>
</protein>
<keyword evidence="4 5" id="KW-0456">Lyase</keyword>
<comment type="similarity">
    <text evidence="5">Belongs to the group II decarboxylase family.</text>
</comment>
<dbReference type="InterPro" id="IPR015424">
    <property type="entry name" value="PyrdxlP-dep_Trfase"/>
</dbReference>
<dbReference type="PANTHER" id="PTHR11999:SF70">
    <property type="entry name" value="MIP05841P"/>
    <property type="match status" value="1"/>
</dbReference>
<dbReference type="Proteomes" id="UP000053660">
    <property type="component" value="Unassembled WGS sequence"/>
</dbReference>
<dbReference type="SUPFAM" id="SSF53383">
    <property type="entry name" value="PLP-dependent transferases"/>
    <property type="match status" value="1"/>
</dbReference>
<comment type="cofactor">
    <cofactor evidence="1 5">
        <name>pyridoxal 5'-phosphate</name>
        <dbReference type="ChEBI" id="CHEBI:597326"/>
    </cofactor>
</comment>
<dbReference type="PANTHER" id="PTHR11999">
    <property type="entry name" value="GROUP II PYRIDOXAL-5-PHOSPHATE DECARBOXYLASE"/>
    <property type="match status" value="1"/>
</dbReference>
<dbReference type="OrthoDB" id="639767at2759"/>
<keyword evidence="7" id="KW-1185">Reference proteome</keyword>
<evidence type="ECO:0000313" key="6">
    <source>
        <dbReference type="EMBL" id="KHJ93530.1"/>
    </source>
</evidence>
<evidence type="ECO:0008006" key="8">
    <source>
        <dbReference type="Google" id="ProtNLM"/>
    </source>
</evidence>
<dbReference type="Pfam" id="PF00282">
    <property type="entry name" value="Pyridoxal_deC"/>
    <property type="match status" value="1"/>
</dbReference>
<dbReference type="GO" id="GO:0019752">
    <property type="term" value="P:carboxylic acid metabolic process"/>
    <property type="evidence" value="ECO:0007669"/>
    <property type="project" value="InterPro"/>
</dbReference>
<keyword evidence="2" id="KW-0210">Decarboxylase</keyword>
<keyword evidence="3 5" id="KW-0663">Pyridoxal phosphate</keyword>
<evidence type="ECO:0000256" key="5">
    <source>
        <dbReference type="RuleBase" id="RU000382"/>
    </source>
</evidence>
<evidence type="ECO:0000256" key="4">
    <source>
        <dbReference type="ARBA" id="ARBA00023239"/>
    </source>
</evidence>
<dbReference type="GO" id="GO:0016831">
    <property type="term" value="F:carboxy-lyase activity"/>
    <property type="evidence" value="ECO:0007669"/>
    <property type="project" value="UniProtKB-KW"/>
</dbReference>
<dbReference type="InterPro" id="IPR002129">
    <property type="entry name" value="PyrdxlP-dep_de-COase"/>
</dbReference>
<reference evidence="6 7" key="1">
    <citation type="submission" date="2014-03" db="EMBL/GenBank/DDBJ databases">
        <title>Draft genome of the hookworm Oesophagostomum dentatum.</title>
        <authorList>
            <person name="Mitreva M."/>
        </authorList>
    </citation>
    <scope>NUCLEOTIDE SEQUENCE [LARGE SCALE GENOMIC DNA]</scope>
    <source>
        <strain evidence="6 7">OD-Hann</strain>
    </source>
</reference>
<gene>
    <name evidence="6" type="ORF">OESDEN_06555</name>
</gene>
<dbReference type="InterPro" id="IPR010977">
    <property type="entry name" value="Aromatic_deC"/>
</dbReference>
<organism evidence="6 7">
    <name type="scientific">Oesophagostomum dentatum</name>
    <name type="common">Nodular worm</name>
    <dbReference type="NCBI Taxonomy" id="61180"/>
    <lineage>
        <taxon>Eukaryota</taxon>
        <taxon>Metazoa</taxon>
        <taxon>Ecdysozoa</taxon>
        <taxon>Nematoda</taxon>
        <taxon>Chromadorea</taxon>
        <taxon>Rhabditida</taxon>
        <taxon>Rhabditina</taxon>
        <taxon>Rhabditomorpha</taxon>
        <taxon>Strongyloidea</taxon>
        <taxon>Strongylidae</taxon>
        <taxon>Oesophagostomum</taxon>
    </lineage>
</organism>
<name>A0A0B1TDT5_OESDE</name>
<evidence type="ECO:0000256" key="1">
    <source>
        <dbReference type="ARBA" id="ARBA00001933"/>
    </source>
</evidence>
<dbReference type="GO" id="GO:0005737">
    <property type="term" value="C:cytoplasm"/>
    <property type="evidence" value="ECO:0007669"/>
    <property type="project" value="TreeGrafter"/>
</dbReference>
<dbReference type="GO" id="GO:0030170">
    <property type="term" value="F:pyridoxal phosphate binding"/>
    <property type="evidence" value="ECO:0007669"/>
    <property type="project" value="InterPro"/>
</dbReference>
<sequence length="146" mass="16781">MVSRNWKINQVRSRQRRLGKPQYETTHDIGKKLVVYCSKDAHSGIEKACKVAMVRCRPIQPLAENGWGITGEQLEKCITQDLEKGLIPTHIHCTLGTSATAADDHLESIWPVAQKYRIFYKYEMWIHCDASYSGNAWIDERYRGNA</sequence>
<dbReference type="EMBL" id="KN550722">
    <property type="protein sequence ID" value="KHJ93530.1"/>
    <property type="molecule type" value="Genomic_DNA"/>
</dbReference>
<dbReference type="InterPro" id="IPR015421">
    <property type="entry name" value="PyrdxlP-dep_Trfase_major"/>
</dbReference>
<evidence type="ECO:0000256" key="3">
    <source>
        <dbReference type="ARBA" id="ARBA00022898"/>
    </source>
</evidence>
<evidence type="ECO:0000313" key="7">
    <source>
        <dbReference type="Proteomes" id="UP000053660"/>
    </source>
</evidence>
<dbReference type="Gene3D" id="3.40.640.10">
    <property type="entry name" value="Type I PLP-dependent aspartate aminotransferase-like (Major domain)"/>
    <property type="match status" value="1"/>
</dbReference>